<dbReference type="SUPFAM" id="SSF52047">
    <property type="entry name" value="RNI-like"/>
    <property type="match status" value="1"/>
</dbReference>
<evidence type="ECO:0000313" key="4">
    <source>
        <dbReference type="Proteomes" id="UP000014760"/>
    </source>
</evidence>
<dbReference type="HOGENOM" id="CLU_1225814_0_0_1"/>
<dbReference type="EMBL" id="AMQN01026178">
    <property type="status" value="NOT_ANNOTATED_CDS"/>
    <property type="molecule type" value="Genomic_DNA"/>
</dbReference>
<sequence length="226" mass="24923">MATTRTDSKKKNEKKMPTQSSSAVHRRLVKDFTFTGYDIMKDVPPKPRVESEEKRKEAETTAAYRIHCSKANTYPLRRVESQFMSKVMRLRGQGLADAGTRALAVVMAKNNTVEEFDVSDNNVHLKGSKALAAMLDTNDTITDVNLSDNQLGSVGIEEVCSSLASRSKTKSVKMSNVLMCDAAFNHIANLLEVNSSIREIDLSRNTLGDTSAVALGRILGEMHEEP</sequence>
<accession>R7U2N2</accession>
<dbReference type="Gene3D" id="3.80.10.10">
    <property type="entry name" value="Ribonuclease Inhibitor"/>
    <property type="match status" value="1"/>
</dbReference>
<keyword evidence="4" id="KW-1185">Reference proteome</keyword>
<dbReference type="STRING" id="283909.R7U2N2"/>
<dbReference type="InterPro" id="IPR001611">
    <property type="entry name" value="Leu-rich_rpt"/>
</dbReference>
<dbReference type="OrthoDB" id="120976at2759"/>
<dbReference type="AlphaFoldDB" id="R7U2N2"/>
<feature type="compositionally biased region" description="Basic and acidic residues" evidence="1">
    <location>
        <begin position="1"/>
        <end position="16"/>
    </location>
</feature>
<dbReference type="PANTHER" id="PTHR24114">
    <property type="entry name" value="LEUCINE RICH REPEAT FAMILY PROTEIN"/>
    <property type="match status" value="1"/>
</dbReference>
<feature type="region of interest" description="Disordered" evidence="1">
    <location>
        <begin position="1"/>
        <end position="25"/>
    </location>
</feature>
<reference evidence="3" key="3">
    <citation type="submission" date="2015-06" db="UniProtKB">
        <authorList>
            <consortium name="EnsemblMetazoa"/>
        </authorList>
    </citation>
    <scope>IDENTIFICATION</scope>
</reference>
<dbReference type="OMA" id="YEPNTEN"/>
<name>R7U2N2_CAPTE</name>
<protein>
    <submittedName>
        <fullName evidence="2 3">Uncharacterized protein</fullName>
    </submittedName>
</protein>
<dbReference type="PANTHER" id="PTHR24114:SF2">
    <property type="entry name" value="F-BOX DOMAIN-CONTAINING PROTEIN-RELATED"/>
    <property type="match status" value="1"/>
</dbReference>
<dbReference type="InterPro" id="IPR052394">
    <property type="entry name" value="LRR-containing"/>
</dbReference>
<evidence type="ECO:0000313" key="2">
    <source>
        <dbReference type="EMBL" id="ELU00138.1"/>
    </source>
</evidence>
<dbReference type="Pfam" id="PF13516">
    <property type="entry name" value="LRR_6"/>
    <property type="match status" value="3"/>
</dbReference>
<proteinExistence type="predicted"/>
<dbReference type="EnsemblMetazoa" id="CapteT196234">
    <property type="protein sequence ID" value="CapteP196234"/>
    <property type="gene ID" value="CapteG196234"/>
</dbReference>
<dbReference type="InterPro" id="IPR032675">
    <property type="entry name" value="LRR_dom_sf"/>
</dbReference>
<dbReference type="EMBL" id="KB306117">
    <property type="protein sequence ID" value="ELU00138.1"/>
    <property type="molecule type" value="Genomic_DNA"/>
</dbReference>
<evidence type="ECO:0000313" key="3">
    <source>
        <dbReference type="EnsemblMetazoa" id="CapteP196234"/>
    </source>
</evidence>
<reference evidence="2 4" key="2">
    <citation type="journal article" date="2013" name="Nature">
        <title>Insights into bilaterian evolution from three spiralian genomes.</title>
        <authorList>
            <person name="Simakov O."/>
            <person name="Marletaz F."/>
            <person name="Cho S.J."/>
            <person name="Edsinger-Gonzales E."/>
            <person name="Havlak P."/>
            <person name="Hellsten U."/>
            <person name="Kuo D.H."/>
            <person name="Larsson T."/>
            <person name="Lv J."/>
            <person name="Arendt D."/>
            <person name="Savage R."/>
            <person name="Osoegawa K."/>
            <person name="de Jong P."/>
            <person name="Grimwood J."/>
            <person name="Chapman J.A."/>
            <person name="Shapiro H."/>
            <person name="Aerts A."/>
            <person name="Otillar R.P."/>
            <person name="Terry A.Y."/>
            <person name="Boore J.L."/>
            <person name="Grigoriev I.V."/>
            <person name="Lindberg D.R."/>
            <person name="Seaver E.C."/>
            <person name="Weisblat D.A."/>
            <person name="Putnam N.H."/>
            <person name="Rokhsar D.S."/>
        </authorList>
    </citation>
    <scope>NUCLEOTIDE SEQUENCE</scope>
    <source>
        <strain evidence="2 4">I ESC-2004</strain>
    </source>
</reference>
<dbReference type="Proteomes" id="UP000014760">
    <property type="component" value="Unassembled WGS sequence"/>
</dbReference>
<reference evidence="4" key="1">
    <citation type="submission" date="2012-12" db="EMBL/GenBank/DDBJ databases">
        <authorList>
            <person name="Hellsten U."/>
            <person name="Grimwood J."/>
            <person name="Chapman J.A."/>
            <person name="Shapiro H."/>
            <person name="Aerts A."/>
            <person name="Otillar R.P."/>
            <person name="Terry A.Y."/>
            <person name="Boore J.L."/>
            <person name="Simakov O."/>
            <person name="Marletaz F."/>
            <person name="Cho S.-J."/>
            <person name="Edsinger-Gonzales E."/>
            <person name="Havlak P."/>
            <person name="Kuo D.-H."/>
            <person name="Larsson T."/>
            <person name="Lv J."/>
            <person name="Arendt D."/>
            <person name="Savage R."/>
            <person name="Osoegawa K."/>
            <person name="de Jong P."/>
            <person name="Lindberg D.R."/>
            <person name="Seaver E.C."/>
            <person name="Weisblat D.A."/>
            <person name="Putnam N.H."/>
            <person name="Grigoriev I.V."/>
            <person name="Rokhsar D.S."/>
        </authorList>
    </citation>
    <scope>NUCLEOTIDE SEQUENCE</scope>
    <source>
        <strain evidence="4">I ESC-2004</strain>
    </source>
</reference>
<organism evidence="2">
    <name type="scientific">Capitella teleta</name>
    <name type="common">Polychaete worm</name>
    <dbReference type="NCBI Taxonomy" id="283909"/>
    <lineage>
        <taxon>Eukaryota</taxon>
        <taxon>Metazoa</taxon>
        <taxon>Spiralia</taxon>
        <taxon>Lophotrochozoa</taxon>
        <taxon>Annelida</taxon>
        <taxon>Polychaeta</taxon>
        <taxon>Sedentaria</taxon>
        <taxon>Scolecida</taxon>
        <taxon>Capitellidae</taxon>
        <taxon>Capitella</taxon>
    </lineage>
</organism>
<gene>
    <name evidence="2" type="ORF">CAPTEDRAFT_196234</name>
</gene>
<dbReference type="SMART" id="SM00368">
    <property type="entry name" value="LRR_RI"/>
    <property type="match status" value="3"/>
</dbReference>
<evidence type="ECO:0000256" key="1">
    <source>
        <dbReference type="SAM" id="MobiDB-lite"/>
    </source>
</evidence>